<keyword evidence="1" id="KW-0732">Signal</keyword>
<dbReference type="EMBL" id="JAPDPI010000021">
    <property type="protein sequence ID" value="MCW3806215.1"/>
    <property type="molecule type" value="Genomic_DNA"/>
</dbReference>
<accession>A0AAE3SL55</accession>
<name>A0AAE3SL55_9BACT</name>
<evidence type="ECO:0000313" key="2">
    <source>
        <dbReference type="EMBL" id="MCW3806215.1"/>
    </source>
</evidence>
<feature type="chain" id="PRO_5042020052" evidence="1">
    <location>
        <begin position="28"/>
        <end position="151"/>
    </location>
</feature>
<proteinExistence type="predicted"/>
<dbReference type="Proteomes" id="UP001207408">
    <property type="component" value="Unassembled WGS sequence"/>
</dbReference>
<feature type="signal peptide" evidence="1">
    <location>
        <begin position="1"/>
        <end position="27"/>
    </location>
</feature>
<dbReference type="RefSeq" id="WP_301199587.1">
    <property type="nucleotide sequence ID" value="NZ_JAPDPI010000021.1"/>
</dbReference>
<evidence type="ECO:0000313" key="3">
    <source>
        <dbReference type="Proteomes" id="UP001207408"/>
    </source>
</evidence>
<organism evidence="2 3">
    <name type="scientific">Plebeiibacterium marinum</name>
    <dbReference type="NCBI Taxonomy" id="2992111"/>
    <lineage>
        <taxon>Bacteria</taxon>
        <taxon>Pseudomonadati</taxon>
        <taxon>Bacteroidota</taxon>
        <taxon>Bacteroidia</taxon>
        <taxon>Marinilabiliales</taxon>
        <taxon>Marinilabiliaceae</taxon>
        <taxon>Plebeiibacterium</taxon>
    </lineage>
</organism>
<gene>
    <name evidence="2" type="ORF">OM074_11315</name>
</gene>
<protein>
    <submittedName>
        <fullName evidence="2">Uncharacterized protein</fullName>
    </submittedName>
</protein>
<evidence type="ECO:0000256" key="1">
    <source>
        <dbReference type="SAM" id="SignalP"/>
    </source>
</evidence>
<sequence length="151" mass="17219">MKVLFPSTSKCIFILFFCLTFSANTFGQCKSFAKNVGKPKLGEFIHDGNYNATELGAGETAELYKTFFKGQRYRIAISKIESLPDIHFRLINDNNDIIFDNKDHNYTDVWDFEVESTQMIIIKIKVLDDYSSLTPNTSKGCVSVLFGMKKE</sequence>
<comment type="caution">
    <text evidence="2">The sequence shown here is derived from an EMBL/GenBank/DDBJ whole genome shotgun (WGS) entry which is preliminary data.</text>
</comment>
<dbReference type="AlphaFoldDB" id="A0AAE3SL55"/>
<keyword evidence="3" id="KW-1185">Reference proteome</keyword>
<reference evidence="2" key="1">
    <citation type="submission" date="2022-10" db="EMBL/GenBank/DDBJ databases">
        <authorList>
            <person name="Yu W.X."/>
        </authorList>
    </citation>
    <scope>NUCLEOTIDE SEQUENCE</scope>
    <source>
        <strain evidence="2">D04</strain>
    </source>
</reference>